<feature type="compositionally biased region" description="Basic and acidic residues" evidence="1">
    <location>
        <begin position="470"/>
        <end position="480"/>
    </location>
</feature>
<dbReference type="AlphaFoldDB" id="U4LRF2"/>
<dbReference type="Pfam" id="PF20162">
    <property type="entry name" value="Etd1"/>
    <property type="match status" value="1"/>
</dbReference>
<name>U4LRF2_PYROM</name>
<feature type="region of interest" description="Disordered" evidence="1">
    <location>
        <begin position="320"/>
        <end position="361"/>
    </location>
</feature>
<protein>
    <submittedName>
        <fullName evidence="2">Uncharacterized protein</fullName>
    </submittedName>
</protein>
<reference evidence="2 3" key="1">
    <citation type="journal article" date="2013" name="PLoS Genet.">
        <title>The genome and development-dependent transcriptomes of Pyronema confluens: a window into fungal evolution.</title>
        <authorList>
            <person name="Traeger S."/>
            <person name="Altegoer F."/>
            <person name="Freitag M."/>
            <person name="Gabaldon T."/>
            <person name="Kempken F."/>
            <person name="Kumar A."/>
            <person name="Marcet-Houben M."/>
            <person name="Poggeler S."/>
            <person name="Stajich J.E."/>
            <person name="Nowrousian M."/>
        </authorList>
    </citation>
    <scope>NUCLEOTIDE SEQUENCE [LARGE SCALE GENOMIC DNA]</scope>
    <source>
        <strain evidence="3">CBS 100304</strain>
        <tissue evidence="2">Vegetative mycelium</tissue>
    </source>
</reference>
<feature type="region of interest" description="Disordered" evidence="1">
    <location>
        <begin position="611"/>
        <end position="633"/>
    </location>
</feature>
<dbReference type="OMA" id="LIGCESE"/>
<feature type="compositionally biased region" description="Basic and acidic residues" evidence="1">
    <location>
        <begin position="333"/>
        <end position="346"/>
    </location>
</feature>
<accession>U4LRF2</accession>
<dbReference type="OrthoDB" id="5346713at2759"/>
<organism evidence="2 3">
    <name type="scientific">Pyronema omphalodes (strain CBS 100304)</name>
    <name type="common">Pyronema confluens</name>
    <dbReference type="NCBI Taxonomy" id="1076935"/>
    <lineage>
        <taxon>Eukaryota</taxon>
        <taxon>Fungi</taxon>
        <taxon>Dikarya</taxon>
        <taxon>Ascomycota</taxon>
        <taxon>Pezizomycotina</taxon>
        <taxon>Pezizomycetes</taxon>
        <taxon>Pezizales</taxon>
        <taxon>Pyronemataceae</taxon>
        <taxon>Pyronema</taxon>
    </lineage>
</organism>
<feature type="compositionally biased region" description="Polar residues" evidence="1">
    <location>
        <begin position="1"/>
        <end position="26"/>
    </location>
</feature>
<feature type="region of interest" description="Disordered" evidence="1">
    <location>
        <begin position="465"/>
        <end position="504"/>
    </location>
</feature>
<gene>
    <name evidence="2" type="ORF">PCON_02649</name>
</gene>
<feature type="compositionally biased region" description="Basic and acidic residues" evidence="1">
    <location>
        <begin position="624"/>
        <end position="633"/>
    </location>
</feature>
<dbReference type="InterPro" id="IPR045342">
    <property type="entry name" value="Etd1"/>
</dbReference>
<proteinExistence type="predicted"/>
<feature type="region of interest" description="Disordered" evidence="1">
    <location>
        <begin position="201"/>
        <end position="277"/>
    </location>
</feature>
<evidence type="ECO:0000256" key="1">
    <source>
        <dbReference type="SAM" id="MobiDB-lite"/>
    </source>
</evidence>
<dbReference type="eggNOG" id="ENOG502S8CY">
    <property type="taxonomic scope" value="Eukaryota"/>
</dbReference>
<dbReference type="GO" id="GO:0005096">
    <property type="term" value="F:GTPase activator activity"/>
    <property type="evidence" value="ECO:0007669"/>
    <property type="project" value="InterPro"/>
</dbReference>
<feature type="region of interest" description="Disordered" evidence="1">
    <location>
        <begin position="1"/>
        <end position="57"/>
    </location>
</feature>
<keyword evidence="3" id="KW-1185">Reference proteome</keyword>
<feature type="compositionally biased region" description="Low complexity" evidence="1">
    <location>
        <begin position="532"/>
        <end position="547"/>
    </location>
</feature>
<evidence type="ECO:0000313" key="3">
    <source>
        <dbReference type="Proteomes" id="UP000018144"/>
    </source>
</evidence>
<feature type="compositionally biased region" description="Polar residues" evidence="1">
    <location>
        <begin position="229"/>
        <end position="242"/>
    </location>
</feature>
<dbReference type="GO" id="GO:1902412">
    <property type="term" value="P:regulation of mitotic cytokinesis"/>
    <property type="evidence" value="ECO:0007669"/>
    <property type="project" value="InterPro"/>
</dbReference>
<dbReference type="EMBL" id="HF936305">
    <property type="protein sequence ID" value="CCX34149.1"/>
    <property type="molecule type" value="Genomic_DNA"/>
</dbReference>
<feature type="region of interest" description="Disordered" evidence="1">
    <location>
        <begin position="518"/>
        <end position="547"/>
    </location>
</feature>
<sequence length="685" mass="75521">MGNMMQTATNQQSLRQHSATQATTFSARGGRKFSLSKFLGGTSPNKSTPREMAGGDDAMNNAYAGIMGPASYARRHSTFDPRPVPYTTSRPRRPSTPGLESGRRELLPPIQSYPLSESDPDEPISPGTVQPAVASADEQIAEESLNAPANGFSGRRHRLSIMSASEHASTLIGCESEHDFGSDTLFDSLRTHTRPMTSIEANGIPIATSSTPAQTECVDSGDSSLSSSRTAQPHQHQRQASVNLEDDEDGWSGSDWDAPSKSADEDDRLQGLPHRPYSGIFTTDSRVLLGLQQNNTTRDSFSTVREGMSIDESSSILDWNDGVSMHTQNSQSRDYRPKTTHAKESTGTRIGRRAPTYHTRSQSVPVNVKAIPLSDRPIVPSENWDDDFFGDDGDEDCDRNIVVPRAIEESQQSIIGHLGIVREFALLVEELKRLRSVAISKGVRYKVDCELWDEADAIIALATQDEDEDKSSPLKKEGLRRNTTWSPAQQRRRGRNQQILDDNNSAYTTVSSRHTVLAPDDDIFGGGENTATPRQSRRISPTPSSISRKVIDLNDPVQCSRGLMEKMILRQSQESLRPHCGADGKLCFDTGMLENLVDQTKSIRDRCRISAEGYSQSAPNPTIDRGDKGDRSAPLKLKIRPEHQQQDEKFDFDLSPIKSSIADEDLRLDRVDSRALEFTPVIGVA</sequence>
<feature type="region of interest" description="Disordered" evidence="1">
    <location>
        <begin position="73"/>
        <end position="135"/>
    </location>
</feature>
<dbReference type="Proteomes" id="UP000018144">
    <property type="component" value="Unassembled WGS sequence"/>
</dbReference>
<evidence type="ECO:0000313" key="2">
    <source>
        <dbReference type="EMBL" id="CCX34149.1"/>
    </source>
</evidence>